<dbReference type="Proteomes" id="UP000077266">
    <property type="component" value="Unassembled WGS sequence"/>
</dbReference>
<organism evidence="2 3">
    <name type="scientific">Exidia glandulosa HHB12029</name>
    <dbReference type="NCBI Taxonomy" id="1314781"/>
    <lineage>
        <taxon>Eukaryota</taxon>
        <taxon>Fungi</taxon>
        <taxon>Dikarya</taxon>
        <taxon>Basidiomycota</taxon>
        <taxon>Agaricomycotina</taxon>
        <taxon>Agaricomycetes</taxon>
        <taxon>Auriculariales</taxon>
        <taxon>Exidiaceae</taxon>
        <taxon>Exidia</taxon>
    </lineage>
</organism>
<reference evidence="2 3" key="1">
    <citation type="journal article" date="2016" name="Mol. Biol. Evol.">
        <title>Comparative Genomics of Early-Diverging Mushroom-Forming Fungi Provides Insights into the Origins of Lignocellulose Decay Capabilities.</title>
        <authorList>
            <person name="Nagy L.G."/>
            <person name="Riley R."/>
            <person name="Tritt A."/>
            <person name="Adam C."/>
            <person name="Daum C."/>
            <person name="Floudas D."/>
            <person name="Sun H."/>
            <person name="Yadav J.S."/>
            <person name="Pangilinan J."/>
            <person name="Larsson K.H."/>
            <person name="Matsuura K."/>
            <person name="Barry K."/>
            <person name="Labutti K."/>
            <person name="Kuo R."/>
            <person name="Ohm R.A."/>
            <person name="Bhattacharya S.S."/>
            <person name="Shirouzu T."/>
            <person name="Yoshinaga Y."/>
            <person name="Martin F.M."/>
            <person name="Grigoriev I.V."/>
            <person name="Hibbett D.S."/>
        </authorList>
    </citation>
    <scope>NUCLEOTIDE SEQUENCE [LARGE SCALE GENOMIC DNA]</scope>
    <source>
        <strain evidence="2 3">HHB12029</strain>
    </source>
</reference>
<dbReference type="SUPFAM" id="SSF81383">
    <property type="entry name" value="F-box domain"/>
    <property type="match status" value="1"/>
</dbReference>
<proteinExistence type="predicted"/>
<evidence type="ECO:0000313" key="2">
    <source>
        <dbReference type="EMBL" id="KZV94353.1"/>
    </source>
</evidence>
<dbReference type="InterPro" id="IPR001810">
    <property type="entry name" value="F-box_dom"/>
</dbReference>
<feature type="domain" description="F-box" evidence="1">
    <location>
        <begin position="54"/>
        <end position="101"/>
    </location>
</feature>
<dbReference type="InterPro" id="IPR036047">
    <property type="entry name" value="F-box-like_dom_sf"/>
</dbReference>
<name>A0A165J5C2_EXIGL</name>
<protein>
    <recommendedName>
        <fullName evidence="1">F-box domain-containing protein</fullName>
    </recommendedName>
</protein>
<accession>A0A165J5C2</accession>
<dbReference type="EMBL" id="KV425974">
    <property type="protein sequence ID" value="KZV94353.1"/>
    <property type="molecule type" value="Genomic_DNA"/>
</dbReference>
<gene>
    <name evidence="2" type="ORF">EXIGLDRAFT_835049</name>
</gene>
<keyword evidence="3" id="KW-1185">Reference proteome</keyword>
<evidence type="ECO:0000259" key="1">
    <source>
        <dbReference type="PROSITE" id="PS50181"/>
    </source>
</evidence>
<dbReference type="InParanoid" id="A0A165J5C2"/>
<dbReference type="PROSITE" id="PS50181">
    <property type="entry name" value="FBOX"/>
    <property type="match status" value="1"/>
</dbReference>
<evidence type="ECO:0000313" key="3">
    <source>
        <dbReference type="Proteomes" id="UP000077266"/>
    </source>
</evidence>
<dbReference type="AlphaFoldDB" id="A0A165J5C2"/>
<sequence>MDPATAALRLGHKTAQRLRTERLRSVESANAVLAAVSSLTTGRLLQERRLFNSRHALVQLPPSVLRRMLEHCDLAERVSISQICSALRAFSCSMTHLWCEIRLRCSDMLHAFYVIRRASPAPIFVTLTMDARTSGVVDKFADFTAAVFPMMESFNLTVLLLSRHWPLVGPDNALQHAQSMSAWCQVRQALTLPAPRMRTLLLAIRSRSGHNPFYLDDQLLGGAECALRFCSLNGIRLPSTGLCNALSSLVTFNYKGGGTKLRMHDVADILRISPCLNTLELHRLDHIPDDEPVTPVAHPALKKAAIYLAPSTPSAFRTIARVFNQVDQLVFTSGSIDGTIDDDLEWSGPLRIYLPLARIHAAVQYGVPPRVIVHTYFERWPPIFASSRLVSLVVHEMELSRYGFPPSAPNVTDLCILIASACDTRGDPTRCSIFVEIDIVFDYPSLAVLSFAYAKPRQSCSANSAIPTRSCSCHNTCTIALSDISDLITRGARWSPPGRLLDRVALVGFLHVVDVDLARSLELLSRVTAQLEFASSLAPDALTGAKLRRKWRTGDLSRVFDGPDVPDIDSTWATYMHP</sequence>